<dbReference type="EMBL" id="CP053085">
    <property type="protein sequence ID" value="QJR34613.1"/>
    <property type="molecule type" value="Genomic_DNA"/>
</dbReference>
<accession>A0A6M4IIJ1</accession>
<dbReference type="AlphaFoldDB" id="A0A6M4IIJ1"/>
<proteinExistence type="predicted"/>
<dbReference type="SUPFAM" id="SSF53613">
    <property type="entry name" value="Ribokinase-like"/>
    <property type="match status" value="1"/>
</dbReference>
<keyword evidence="2 4" id="KW-0418">Kinase</keyword>
<evidence type="ECO:0000313" key="4">
    <source>
        <dbReference type="EMBL" id="QJR34613.1"/>
    </source>
</evidence>
<evidence type="ECO:0000256" key="3">
    <source>
        <dbReference type="SAM" id="MobiDB-lite"/>
    </source>
</evidence>
<dbReference type="KEGG" id="ggr:HKW67_03310"/>
<dbReference type="GO" id="GO:0016301">
    <property type="term" value="F:kinase activity"/>
    <property type="evidence" value="ECO:0007669"/>
    <property type="project" value="UniProtKB-KW"/>
</dbReference>
<protein>
    <submittedName>
        <fullName evidence="4">Carbohydrate kinase family protein</fullName>
    </submittedName>
</protein>
<evidence type="ECO:0000313" key="5">
    <source>
        <dbReference type="Proteomes" id="UP000500938"/>
    </source>
</evidence>
<feature type="region of interest" description="Disordered" evidence="3">
    <location>
        <begin position="1"/>
        <end position="20"/>
    </location>
</feature>
<dbReference type="PANTHER" id="PTHR10584">
    <property type="entry name" value="SUGAR KINASE"/>
    <property type="match status" value="1"/>
</dbReference>
<reference evidence="4 5" key="1">
    <citation type="submission" date="2020-05" db="EMBL/GenBank/DDBJ databases">
        <title>Complete genome sequence of Gemmatimonas greenlandica TET16.</title>
        <authorList>
            <person name="Zeng Y."/>
        </authorList>
    </citation>
    <scope>NUCLEOTIDE SEQUENCE [LARGE SCALE GENOMIC DNA]</scope>
    <source>
        <strain evidence="4 5">TET16</strain>
    </source>
</reference>
<evidence type="ECO:0000256" key="1">
    <source>
        <dbReference type="ARBA" id="ARBA00022679"/>
    </source>
</evidence>
<dbReference type="RefSeq" id="WP_171224040.1">
    <property type="nucleotide sequence ID" value="NZ_CP053085.1"/>
</dbReference>
<gene>
    <name evidence="4" type="ORF">HKW67_03310</name>
</gene>
<dbReference type="Proteomes" id="UP000500938">
    <property type="component" value="Chromosome"/>
</dbReference>
<dbReference type="Gene3D" id="3.40.1190.20">
    <property type="match status" value="1"/>
</dbReference>
<keyword evidence="5" id="KW-1185">Reference proteome</keyword>
<dbReference type="InterPro" id="IPR029056">
    <property type="entry name" value="Ribokinase-like"/>
</dbReference>
<feature type="compositionally biased region" description="Basic and acidic residues" evidence="3">
    <location>
        <begin position="8"/>
        <end position="17"/>
    </location>
</feature>
<organism evidence="4 5">
    <name type="scientific">Gemmatimonas groenlandica</name>
    <dbReference type="NCBI Taxonomy" id="2732249"/>
    <lineage>
        <taxon>Bacteria</taxon>
        <taxon>Pseudomonadati</taxon>
        <taxon>Gemmatimonadota</taxon>
        <taxon>Gemmatimonadia</taxon>
        <taxon>Gemmatimonadales</taxon>
        <taxon>Gemmatimonadaceae</taxon>
        <taxon>Gemmatimonas</taxon>
    </lineage>
</organism>
<dbReference type="PANTHER" id="PTHR10584:SF166">
    <property type="entry name" value="RIBOKINASE"/>
    <property type="match status" value="1"/>
</dbReference>
<evidence type="ECO:0000256" key="2">
    <source>
        <dbReference type="ARBA" id="ARBA00022777"/>
    </source>
</evidence>
<sequence>MSTAGLPRESRSAPHSEPRKKRVGVIGSFVWDVLHGRDKRSVPVEEWGGITYSLSALDAALPDDWEIVPLARVGDDLVDRARLFCRTLRHMAPDAEIIGVPYPNNRVELRYLDDERRTEHLSGGVPAWTWMGLKPVLDAAGLDALYINFLSGWELDLETTQLVRAHFSGPIYCDLHMKIMAVLPDGLRVAQPLPNVAAWCECFDVLQVNEDEMQMMAPDSMALAATAMAAGVSCLCVTLGKRGAVYVAAPGFERLRDLPPVRGHTSALSTSPRGGSGALGALRTGLVPSVPPRVDGPGDPTGCGDVWGATHFSRLLAGDMLTDAIATANKAASRNVEHRGASGLANHLRGELSLS</sequence>
<name>A0A6M4IIJ1_9BACT</name>
<keyword evidence="1" id="KW-0808">Transferase</keyword>